<feature type="region of interest" description="Disordered" evidence="1">
    <location>
        <begin position="1"/>
        <end position="85"/>
    </location>
</feature>
<reference evidence="2" key="1">
    <citation type="submission" date="2020-02" db="EMBL/GenBank/DDBJ databases">
        <authorList>
            <person name="Meier V. D."/>
        </authorList>
    </citation>
    <scope>NUCLEOTIDE SEQUENCE</scope>
    <source>
        <strain evidence="2">AVDCRST_MAG13</strain>
    </source>
</reference>
<evidence type="ECO:0000256" key="1">
    <source>
        <dbReference type="SAM" id="MobiDB-lite"/>
    </source>
</evidence>
<feature type="region of interest" description="Disordered" evidence="1">
    <location>
        <begin position="111"/>
        <end position="156"/>
    </location>
</feature>
<proteinExistence type="predicted"/>
<feature type="non-terminal residue" evidence="2">
    <location>
        <position position="156"/>
    </location>
</feature>
<protein>
    <submittedName>
        <fullName evidence="2">Alkyl hydroperoxide reductase subunit C-like protein</fullName>
    </submittedName>
</protein>
<accession>A0A6J4RHN0</accession>
<sequence>ERDHRAGHARARLLAADPRRRALHPGGPRGPHDGPRLLPLRLLPGLHGPAAGLRGGPGRAARARRRPVRRLHGRPGLPAGVQGEARHLDRAALRLRAQGRHGAQVRRLLRARGHDEPRAGHRRPGRGRVLVAPGRLPGRPARREPHLRRPRGDAGL</sequence>
<dbReference type="EMBL" id="CADCVO010000090">
    <property type="protein sequence ID" value="CAA9473018.1"/>
    <property type="molecule type" value="Genomic_DNA"/>
</dbReference>
<feature type="compositionally biased region" description="Low complexity" evidence="1">
    <location>
        <begin position="36"/>
        <end position="52"/>
    </location>
</feature>
<feature type="non-terminal residue" evidence="2">
    <location>
        <position position="1"/>
    </location>
</feature>
<organism evidence="2">
    <name type="scientific">uncultured Solirubrobacteraceae bacterium</name>
    <dbReference type="NCBI Taxonomy" id="1162706"/>
    <lineage>
        <taxon>Bacteria</taxon>
        <taxon>Bacillati</taxon>
        <taxon>Actinomycetota</taxon>
        <taxon>Thermoleophilia</taxon>
        <taxon>Solirubrobacterales</taxon>
        <taxon>Solirubrobacteraceae</taxon>
        <taxon>environmental samples</taxon>
    </lineage>
</organism>
<gene>
    <name evidence="2" type="ORF">AVDCRST_MAG13-612</name>
</gene>
<feature type="compositionally biased region" description="Basic residues" evidence="1">
    <location>
        <begin position="61"/>
        <end position="73"/>
    </location>
</feature>
<name>A0A6J4RHN0_9ACTN</name>
<evidence type="ECO:0000313" key="2">
    <source>
        <dbReference type="EMBL" id="CAA9473018.1"/>
    </source>
</evidence>
<dbReference type="AlphaFoldDB" id="A0A6J4RHN0"/>